<gene>
    <name evidence="6" type="ORF">BS50DRAFT_129096</name>
</gene>
<evidence type="ECO:0000313" key="6">
    <source>
        <dbReference type="EMBL" id="PSN62781.1"/>
    </source>
</evidence>
<dbReference type="SUPFAM" id="SSF53182">
    <property type="entry name" value="Pyrrolidone carboxyl peptidase (pyroglutamate aminopeptidase)"/>
    <property type="match status" value="1"/>
</dbReference>
<keyword evidence="4" id="KW-0788">Thiol protease</keyword>
<dbReference type="Gene3D" id="3.40.630.20">
    <property type="entry name" value="Peptidase C15, pyroglutamyl peptidase I-like"/>
    <property type="match status" value="1"/>
</dbReference>
<dbReference type="AlphaFoldDB" id="A0A2T2NBE6"/>
<dbReference type="PANTHER" id="PTHR23402">
    <property type="entry name" value="PROTEASE FAMILY C15 PYROGLUTAMYL-PEPTIDASE I-RELATED"/>
    <property type="match status" value="1"/>
</dbReference>
<sequence>MPRTAETYAARQPPSEKGEDPVTVMVTGFGPFLTKYPRNTSWEIASTLPALLPATPDSPTPIHIHVHHAPIRVAYHTVTSLIPRLLPPTNPIHPAPDIILHIGLAAGRTYYTLERGAHARGYGAIPDVDGRRFADDEAEATFPRALFPPVLHTSFAVEDVVARWEDDLRPAAEEARKKPDVRPSPDAGNFMCGFIYYNSLAHYFSLDEAHRPVAFLHVPDLTGGGEGGDGCEFHGGGGKLSEREIEGVYWRVSCPVEKEEGRGIHVYWLA</sequence>
<keyword evidence="7" id="KW-1185">Reference proteome</keyword>
<evidence type="ECO:0000256" key="1">
    <source>
        <dbReference type="ARBA" id="ARBA00006641"/>
    </source>
</evidence>
<evidence type="ECO:0000256" key="4">
    <source>
        <dbReference type="ARBA" id="ARBA00022807"/>
    </source>
</evidence>
<evidence type="ECO:0000256" key="5">
    <source>
        <dbReference type="SAM" id="MobiDB-lite"/>
    </source>
</evidence>
<dbReference type="InterPro" id="IPR016125">
    <property type="entry name" value="Peptidase_C15-like"/>
</dbReference>
<dbReference type="OrthoDB" id="407146at2759"/>
<evidence type="ECO:0000256" key="3">
    <source>
        <dbReference type="ARBA" id="ARBA00022801"/>
    </source>
</evidence>
<comment type="similarity">
    <text evidence="1">Belongs to the peptidase C15 family.</text>
</comment>
<dbReference type="GO" id="GO:0008234">
    <property type="term" value="F:cysteine-type peptidase activity"/>
    <property type="evidence" value="ECO:0007669"/>
    <property type="project" value="UniProtKB-KW"/>
</dbReference>
<accession>A0A2T2NBE6</accession>
<protein>
    <submittedName>
        <fullName evidence="6">Peptidase C15, pyroglutamyl peptidase I-like protein</fullName>
    </submittedName>
</protein>
<dbReference type="Proteomes" id="UP000240883">
    <property type="component" value="Unassembled WGS sequence"/>
</dbReference>
<keyword evidence="3" id="KW-0378">Hydrolase</keyword>
<organism evidence="6 7">
    <name type="scientific">Corynespora cassiicola Philippines</name>
    <dbReference type="NCBI Taxonomy" id="1448308"/>
    <lineage>
        <taxon>Eukaryota</taxon>
        <taxon>Fungi</taxon>
        <taxon>Dikarya</taxon>
        <taxon>Ascomycota</taxon>
        <taxon>Pezizomycotina</taxon>
        <taxon>Dothideomycetes</taxon>
        <taxon>Pleosporomycetidae</taxon>
        <taxon>Pleosporales</taxon>
        <taxon>Corynesporascaceae</taxon>
        <taxon>Corynespora</taxon>
    </lineage>
</organism>
<reference evidence="6 7" key="1">
    <citation type="journal article" date="2018" name="Front. Microbiol.">
        <title>Genome-Wide Analysis of Corynespora cassiicola Leaf Fall Disease Putative Effectors.</title>
        <authorList>
            <person name="Lopez D."/>
            <person name="Ribeiro S."/>
            <person name="Label P."/>
            <person name="Fumanal B."/>
            <person name="Venisse J.S."/>
            <person name="Kohler A."/>
            <person name="de Oliveira R.R."/>
            <person name="Labutti K."/>
            <person name="Lipzen A."/>
            <person name="Lail K."/>
            <person name="Bauer D."/>
            <person name="Ohm R.A."/>
            <person name="Barry K.W."/>
            <person name="Spatafora J."/>
            <person name="Grigoriev I.V."/>
            <person name="Martin F.M."/>
            <person name="Pujade-Renaud V."/>
        </authorList>
    </citation>
    <scope>NUCLEOTIDE SEQUENCE [LARGE SCALE GENOMIC DNA]</scope>
    <source>
        <strain evidence="6 7">Philippines</strain>
    </source>
</reference>
<evidence type="ECO:0000256" key="2">
    <source>
        <dbReference type="ARBA" id="ARBA00022670"/>
    </source>
</evidence>
<evidence type="ECO:0000313" key="7">
    <source>
        <dbReference type="Proteomes" id="UP000240883"/>
    </source>
</evidence>
<dbReference type="EMBL" id="KZ678141">
    <property type="protein sequence ID" value="PSN62781.1"/>
    <property type="molecule type" value="Genomic_DNA"/>
</dbReference>
<dbReference type="PANTHER" id="PTHR23402:SF1">
    <property type="entry name" value="PYROGLUTAMYL-PEPTIDASE I"/>
    <property type="match status" value="1"/>
</dbReference>
<dbReference type="InterPro" id="IPR036440">
    <property type="entry name" value="Peptidase_C15-like_sf"/>
</dbReference>
<proteinExistence type="inferred from homology"/>
<keyword evidence="2" id="KW-0645">Protease</keyword>
<feature type="region of interest" description="Disordered" evidence="5">
    <location>
        <begin position="1"/>
        <end position="20"/>
    </location>
</feature>
<dbReference type="Pfam" id="PF01470">
    <property type="entry name" value="Peptidase_C15"/>
    <property type="match status" value="1"/>
</dbReference>
<dbReference type="GO" id="GO:0006508">
    <property type="term" value="P:proteolysis"/>
    <property type="evidence" value="ECO:0007669"/>
    <property type="project" value="UniProtKB-KW"/>
</dbReference>
<name>A0A2T2NBE6_CORCC</name>